<organism evidence="1">
    <name type="scientific">Utricularia reniformis</name>
    <dbReference type="NCBI Taxonomy" id="192314"/>
    <lineage>
        <taxon>Eukaryota</taxon>
        <taxon>Viridiplantae</taxon>
        <taxon>Streptophyta</taxon>
        <taxon>Embryophyta</taxon>
        <taxon>Tracheophyta</taxon>
        <taxon>Spermatophyta</taxon>
        <taxon>Magnoliopsida</taxon>
        <taxon>eudicotyledons</taxon>
        <taxon>Gunneridae</taxon>
        <taxon>Pentapetalae</taxon>
        <taxon>asterids</taxon>
        <taxon>lamiids</taxon>
        <taxon>Lamiales</taxon>
        <taxon>Lentibulariaceae</taxon>
        <taxon>Utricularia</taxon>
    </lineage>
</organism>
<dbReference type="EMBL" id="KY774314">
    <property type="protein sequence ID" value="ART31646.1"/>
    <property type="molecule type" value="Genomic_DNA"/>
</dbReference>
<dbReference type="AlphaFoldDB" id="A0A1Y0B2H8"/>
<proteinExistence type="predicted"/>
<geneLocation type="mitochondrion" evidence="1"/>
<accession>A0A1Y0B2H8</accession>
<protein>
    <submittedName>
        <fullName evidence="1">Uncharacterized protein</fullName>
    </submittedName>
</protein>
<reference evidence="1" key="1">
    <citation type="submission" date="2017-03" db="EMBL/GenBank/DDBJ databases">
        <title>The mitochondrial genome of the carnivorous plant Utricularia reniformis (Lentibulariaceae): structure, comparative analysis and evolutionary landmarks.</title>
        <authorList>
            <person name="Silva S.R."/>
            <person name="Alvarenga D.O."/>
            <person name="Michael T.P."/>
            <person name="Miranda V.F.O."/>
            <person name="Varani A.M."/>
        </authorList>
    </citation>
    <scope>NUCLEOTIDE SEQUENCE</scope>
</reference>
<gene>
    <name evidence="1" type="ORF">AEK19_MT1455</name>
</gene>
<sequence length="45" mass="4973">MLDSFLFQADICPKLIEVLIPDMPLALAVDYLASKPKPIESCLPI</sequence>
<name>A0A1Y0B2H8_9LAMI</name>
<evidence type="ECO:0000313" key="1">
    <source>
        <dbReference type="EMBL" id="ART31646.1"/>
    </source>
</evidence>
<keyword evidence="1" id="KW-0496">Mitochondrion</keyword>